<dbReference type="EMBL" id="JAUEDM010000005">
    <property type="protein sequence ID" value="KAK3316967.1"/>
    <property type="molecule type" value="Genomic_DNA"/>
</dbReference>
<evidence type="ECO:0000313" key="1">
    <source>
        <dbReference type="EMBL" id="KAK3316967.1"/>
    </source>
</evidence>
<dbReference type="AlphaFoldDB" id="A0AAE0M2P9"/>
<dbReference type="Pfam" id="PF11913">
    <property type="entry name" value="DUF3431"/>
    <property type="match status" value="1"/>
</dbReference>
<reference evidence="1" key="2">
    <citation type="submission" date="2023-06" db="EMBL/GenBank/DDBJ databases">
        <authorList>
            <consortium name="Lawrence Berkeley National Laboratory"/>
            <person name="Haridas S."/>
            <person name="Hensen N."/>
            <person name="Bonometti L."/>
            <person name="Westerberg I."/>
            <person name="Brannstrom I.O."/>
            <person name="Guillou S."/>
            <person name="Cros-Aarteil S."/>
            <person name="Calhoun S."/>
            <person name="Kuo A."/>
            <person name="Mondo S."/>
            <person name="Pangilinan J."/>
            <person name="Riley R."/>
            <person name="Labutti K."/>
            <person name="Andreopoulos B."/>
            <person name="Lipzen A."/>
            <person name="Chen C."/>
            <person name="Yanf M."/>
            <person name="Daum C."/>
            <person name="Ng V."/>
            <person name="Clum A."/>
            <person name="Steindorff A."/>
            <person name="Ohm R."/>
            <person name="Martin F."/>
            <person name="Silar P."/>
            <person name="Natvig D."/>
            <person name="Lalanne C."/>
            <person name="Gautier V."/>
            <person name="Ament-Velasquez S.L."/>
            <person name="Kruys A."/>
            <person name="Hutchinson M.I."/>
            <person name="Powell A.J."/>
            <person name="Barry K."/>
            <person name="Miller A.N."/>
            <person name="Grigoriev I.V."/>
            <person name="Debuchy R."/>
            <person name="Gladieux P."/>
            <person name="Thoren M.H."/>
            <person name="Johannesson H."/>
        </authorList>
    </citation>
    <scope>NUCLEOTIDE SEQUENCE</scope>
    <source>
        <strain evidence="1">CBS 118394</strain>
    </source>
</reference>
<keyword evidence="2" id="KW-1185">Reference proteome</keyword>
<reference evidence="1" key="1">
    <citation type="journal article" date="2023" name="Mol. Phylogenet. Evol.">
        <title>Genome-scale phylogeny and comparative genomics of the fungal order Sordariales.</title>
        <authorList>
            <person name="Hensen N."/>
            <person name="Bonometti L."/>
            <person name="Westerberg I."/>
            <person name="Brannstrom I.O."/>
            <person name="Guillou S."/>
            <person name="Cros-Aarteil S."/>
            <person name="Calhoun S."/>
            <person name="Haridas S."/>
            <person name="Kuo A."/>
            <person name="Mondo S."/>
            <person name="Pangilinan J."/>
            <person name="Riley R."/>
            <person name="LaButti K."/>
            <person name="Andreopoulos B."/>
            <person name="Lipzen A."/>
            <person name="Chen C."/>
            <person name="Yan M."/>
            <person name="Daum C."/>
            <person name="Ng V."/>
            <person name="Clum A."/>
            <person name="Steindorff A."/>
            <person name="Ohm R.A."/>
            <person name="Martin F."/>
            <person name="Silar P."/>
            <person name="Natvig D.O."/>
            <person name="Lalanne C."/>
            <person name="Gautier V."/>
            <person name="Ament-Velasquez S.L."/>
            <person name="Kruys A."/>
            <person name="Hutchinson M.I."/>
            <person name="Powell A.J."/>
            <person name="Barry K."/>
            <person name="Miller A.N."/>
            <person name="Grigoriev I.V."/>
            <person name="Debuchy R."/>
            <person name="Gladieux P."/>
            <person name="Hiltunen Thoren M."/>
            <person name="Johannesson H."/>
        </authorList>
    </citation>
    <scope>NUCLEOTIDE SEQUENCE</scope>
    <source>
        <strain evidence="1">CBS 118394</strain>
    </source>
</reference>
<sequence length="394" mass="44973">MLPRWYRGGILPPTRRPRFLLAVALILVPFLLGLHIRHHRDNQPTPPPWAPFAPATDDDGILFHLPPPPPTTPLPSTNLTVNLVIASVAADNTSWTEQLRPYLPNLKIIRYVSDADNSYNGTGLLLRPPVPRKGREALIYHTYFHDFYDTLPDVSVLIHSHENPWHIEPALLRSMTFALSRLNLNRIATDETKSYFNLRVSWKEACPAWINTTLPASLSTKKEESFVGPALRANFGVQRKDWPEVFGGTCCSQFAVSRAAIQRNPKTQYKKHMDWLVNVGWSDYITGRVWEHLWPWLFRGEAVSCPPERETYCDMYGVCFGDDETPRRVNELAAERRVLEEQVELGHEIFDPQAGVYARKRIPEIDGTIRMEVAEAVKRGEEEGKGRKGLDFGF</sequence>
<dbReference type="InterPro" id="IPR021838">
    <property type="entry name" value="DUF3431"/>
</dbReference>
<name>A0AAE0M2P9_9PEZI</name>
<organism evidence="1 2">
    <name type="scientific">Apodospora peruviana</name>
    <dbReference type="NCBI Taxonomy" id="516989"/>
    <lineage>
        <taxon>Eukaryota</taxon>
        <taxon>Fungi</taxon>
        <taxon>Dikarya</taxon>
        <taxon>Ascomycota</taxon>
        <taxon>Pezizomycotina</taxon>
        <taxon>Sordariomycetes</taxon>
        <taxon>Sordariomycetidae</taxon>
        <taxon>Sordariales</taxon>
        <taxon>Lasiosphaeriaceae</taxon>
        <taxon>Apodospora</taxon>
    </lineage>
</organism>
<protein>
    <submittedName>
        <fullName evidence="1">Uncharacterized protein</fullName>
    </submittedName>
</protein>
<comment type="caution">
    <text evidence="1">The sequence shown here is derived from an EMBL/GenBank/DDBJ whole genome shotgun (WGS) entry which is preliminary data.</text>
</comment>
<dbReference type="Proteomes" id="UP001283341">
    <property type="component" value="Unassembled WGS sequence"/>
</dbReference>
<gene>
    <name evidence="1" type="ORF">B0H66DRAFT_308498</name>
</gene>
<evidence type="ECO:0000313" key="2">
    <source>
        <dbReference type="Proteomes" id="UP001283341"/>
    </source>
</evidence>
<proteinExistence type="predicted"/>
<accession>A0AAE0M2P9</accession>
<dbReference type="PANTHER" id="PTHR37490:SF3">
    <property type="entry name" value="DUF3431 DOMAIN CONTAINING PROTEIN"/>
    <property type="match status" value="1"/>
</dbReference>
<dbReference type="PANTHER" id="PTHR37490">
    <property type="entry name" value="EXPRESSED PROTEIN"/>
    <property type="match status" value="1"/>
</dbReference>